<dbReference type="Pfam" id="PF12796">
    <property type="entry name" value="Ank_2"/>
    <property type="match status" value="1"/>
</dbReference>
<dbReference type="Pfam" id="PF12937">
    <property type="entry name" value="F-box-like"/>
    <property type="match status" value="1"/>
</dbReference>
<dbReference type="SMART" id="SM00256">
    <property type="entry name" value="FBOX"/>
    <property type="match status" value="1"/>
</dbReference>
<gene>
    <name evidence="5" type="ORF">B0H67DRAFT_639430</name>
</gene>
<accession>A0AA40BB36</accession>
<evidence type="ECO:0000256" key="1">
    <source>
        <dbReference type="ARBA" id="ARBA00022737"/>
    </source>
</evidence>
<dbReference type="InterPro" id="IPR050745">
    <property type="entry name" value="Multifunctional_regulatory"/>
</dbReference>
<dbReference type="InterPro" id="IPR002110">
    <property type="entry name" value="Ankyrin_rpt"/>
</dbReference>
<dbReference type="SMART" id="SM00248">
    <property type="entry name" value="ANK"/>
    <property type="match status" value="5"/>
</dbReference>
<evidence type="ECO:0000256" key="2">
    <source>
        <dbReference type="ARBA" id="ARBA00023043"/>
    </source>
</evidence>
<feature type="repeat" description="ANK" evidence="3">
    <location>
        <begin position="118"/>
        <end position="150"/>
    </location>
</feature>
<organism evidence="5 6">
    <name type="scientific">Lasiosphaeris hirsuta</name>
    <dbReference type="NCBI Taxonomy" id="260670"/>
    <lineage>
        <taxon>Eukaryota</taxon>
        <taxon>Fungi</taxon>
        <taxon>Dikarya</taxon>
        <taxon>Ascomycota</taxon>
        <taxon>Pezizomycotina</taxon>
        <taxon>Sordariomycetes</taxon>
        <taxon>Sordariomycetidae</taxon>
        <taxon>Sordariales</taxon>
        <taxon>Lasiosphaeriaceae</taxon>
        <taxon>Lasiosphaeris</taxon>
    </lineage>
</organism>
<dbReference type="PANTHER" id="PTHR24189:SF50">
    <property type="entry name" value="ANKYRIN REPEAT AND SOCS BOX PROTEIN 2"/>
    <property type="match status" value="1"/>
</dbReference>
<keyword evidence="6" id="KW-1185">Reference proteome</keyword>
<dbReference type="SUPFAM" id="SSF48403">
    <property type="entry name" value="Ankyrin repeat"/>
    <property type="match status" value="1"/>
</dbReference>
<keyword evidence="2 3" id="KW-0040">ANK repeat</keyword>
<name>A0AA40BB36_9PEZI</name>
<dbReference type="InterPro" id="IPR001810">
    <property type="entry name" value="F-box_dom"/>
</dbReference>
<dbReference type="PROSITE" id="PS50181">
    <property type="entry name" value="FBOX"/>
    <property type="match status" value="1"/>
</dbReference>
<evidence type="ECO:0000259" key="4">
    <source>
        <dbReference type="PROSITE" id="PS50181"/>
    </source>
</evidence>
<keyword evidence="1" id="KW-0677">Repeat</keyword>
<dbReference type="PROSITE" id="PS50088">
    <property type="entry name" value="ANK_REPEAT"/>
    <property type="match status" value="3"/>
</dbReference>
<dbReference type="SUPFAM" id="SSF81383">
    <property type="entry name" value="F-box domain"/>
    <property type="match status" value="1"/>
</dbReference>
<feature type="repeat" description="ANK" evidence="3">
    <location>
        <begin position="217"/>
        <end position="249"/>
    </location>
</feature>
<sequence>MPPEVVMEITSHCDIKSAATLARTCRDFNSIATSILYRKEPMRPLGGFRDISLYWGIKFHSAATVKHALAAGMPANRSSFDYFRRISQYLKFEPVTTERDTQRQHETAEFRTLELECLRQTPLFLACAVGNVEAAKLLLDSGARTDVESGSIAHSCKGHCHYERIVGFLQDYWGVQSLSGDTEIPGKCRYPMDAAICSGNTELAKLIAAHQGTSGTGLHTGLHTAAATTSVEMVNILLSHGACPNARTHLNQTPLHCAVSRREHDDNTLQIIERLVRAGARIDALCINQASLGPVASRTSPVGLTDAQYEEAEASRLQQEAGRIPLPFREGEHRHIRSFTPLGLALAMEAAMEAIIERAMSGRSAGAQHLPMIKLLLSLGANVNGRGARYDGRSVLIWQELRRWGSVQKQGNTKYVDGEESE</sequence>
<dbReference type="Pfam" id="PF00023">
    <property type="entry name" value="Ank"/>
    <property type="match status" value="1"/>
</dbReference>
<dbReference type="InterPro" id="IPR036770">
    <property type="entry name" value="Ankyrin_rpt-contain_sf"/>
</dbReference>
<feature type="repeat" description="ANK" evidence="3">
    <location>
        <begin position="250"/>
        <end position="284"/>
    </location>
</feature>
<comment type="caution">
    <text evidence="5">The sequence shown here is derived from an EMBL/GenBank/DDBJ whole genome shotgun (WGS) entry which is preliminary data.</text>
</comment>
<feature type="domain" description="F-box" evidence="4">
    <location>
        <begin position="1"/>
        <end position="40"/>
    </location>
</feature>
<protein>
    <submittedName>
        <fullName evidence="5">Ankyrin repeat-containing domain protein</fullName>
    </submittedName>
</protein>
<dbReference type="PANTHER" id="PTHR24189">
    <property type="entry name" value="MYOTROPHIN"/>
    <property type="match status" value="1"/>
</dbReference>
<evidence type="ECO:0000313" key="6">
    <source>
        <dbReference type="Proteomes" id="UP001172102"/>
    </source>
</evidence>
<dbReference type="Gene3D" id="1.25.40.20">
    <property type="entry name" value="Ankyrin repeat-containing domain"/>
    <property type="match status" value="2"/>
</dbReference>
<evidence type="ECO:0000256" key="3">
    <source>
        <dbReference type="PROSITE-ProRule" id="PRU00023"/>
    </source>
</evidence>
<dbReference type="Proteomes" id="UP001172102">
    <property type="component" value="Unassembled WGS sequence"/>
</dbReference>
<proteinExistence type="predicted"/>
<dbReference type="PROSITE" id="PS50297">
    <property type="entry name" value="ANK_REP_REGION"/>
    <property type="match status" value="1"/>
</dbReference>
<dbReference type="AlphaFoldDB" id="A0AA40BB36"/>
<dbReference type="EMBL" id="JAUKUA010000001">
    <property type="protein sequence ID" value="KAK0730995.1"/>
    <property type="molecule type" value="Genomic_DNA"/>
</dbReference>
<reference evidence="5" key="1">
    <citation type="submission" date="2023-06" db="EMBL/GenBank/DDBJ databases">
        <title>Genome-scale phylogeny and comparative genomics of the fungal order Sordariales.</title>
        <authorList>
            <consortium name="Lawrence Berkeley National Laboratory"/>
            <person name="Hensen N."/>
            <person name="Bonometti L."/>
            <person name="Westerberg I."/>
            <person name="Brannstrom I.O."/>
            <person name="Guillou S."/>
            <person name="Cros-Aarteil S."/>
            <person name="Calhoun S."/>
            <person name="Haridas S."/>
            <person name="Kuo A."/>
            <person name="Mondo S."/>
            <person name="Pangilinan J."/>
            <person name="Riley R."/>
            <person name="Labutti K."/>
            <person name="Andreopoulos B."/>
            <person name="Lipzen A."/>
            <person name="Chen C."/>
            <person name="Yanf M."/>
            <person name="Daum C."/>
            <person name="Ng V."/>
            <person name="Clum A."/>
            <person name="Steindorff A."/>
            <person name="Ohm R."/>
            <person name="Martin F."/>
            <person name="Silar P."/>
            <person name="Natvig D."/>
            <person name="Lalanne C."/>
            <person name="Gautier V."/>
            <person name="Ament-Velasquez S.L."/>
            <person name="Kruys A."/>
            <person name="Hutchinson M.I."/>
            <person name="Powell A.J."/>
            <person name="Barry K."/>
            <person name="Miller A.N."/>
            <person name="Grigoriev I.V."/>
            <person name="Debuchy R."/>
            <person name="Gladieux P."/>
            <person name="Thoren M.H."/>
            <person name="Johannesson H."/>
        </authorList>
    </citation>
    <scope>NUCLEOTIDE SEQUENCE</scope>
    <source>
        <strain evidence="5">SMH4607-1</strain>
    </source>
</reference>
<dbReference type="InterPro" id="IPR036047">
    <property type="entry name" value="F-box-like_dom_sf"/>
</dbReference>
<evidence type="ECO:0000313" key="5">
    <source>
        <dbReference type="EMBL" id="KAK0730995.1"/>
    </source>
</evidence>
<dbReference type="CDD" id="cd09917">
    <property type="entry name" value="F-box_SF"/>
    <property type="match status" value="1"/>
</dbReference>